<dbReference type="EMBL" id="PGGS01000497">
    <property type="protein sequence ID" value="PNH03497.1"/>
    <property type="molecule type" value="Genomic_DNA"/>
</dbReference>
<keyword evidence="3" id="KW-1185">Reference proteome</keyword>
<sequence>MLRPLGLPRSGGGKQQQPPQQQQQQAAGNVLELRNTDTGRGRSLSVPVCRIALPQGDVPRGPRIKLSLPSFSGATLEVPGLLRYACDLATNVRLVAPCVVTVPPPGRGEEDSPECLAMVLRGRPLVALEFAAMEMRVEEPEALLLAQHGSETVQRWASAKTASLTSAWAAQRA</sequence>
<gene>
    <name evidence="2" type="ORF">TSOC_010448</name>
</gene>
<proteinExistence type="predicted"/>
<protein>
    <submittedName>
        <fullName evidence="2">Uncharacterized protein</fullName>
    </submittedName>
</protein>
<evidence type="ECO:0000313" key="2">
    <source>
        <dbReference type="EMBL" id="PNH03497.1"/>
    </source>
</evidence>
<organism evidence="2 3">
    <name type="scientific">Tetrabaena socialis</name>
    <dbReference type="NCBI Taxonomy" id="47790"/>
    <lineage>
        <taxon>Eukaryota</taxon>
        <taxon>Viridiplantae</taxon>
        <taxon>Chlorophyta</taxon>
        <taxon>core chlorophytes</taxon>
        <taxon>Chlorophyceae</taxon>
        <taxon>CS clade</taxon>
        <taxon>Chlamydomonadales</taxon>
        <taxon>Tetrabaenaceae</taxon>
        <taxon>Tetrabaena</taxon>
    </lineage>
</organism>
<evidence type="ECO:0000256" key="1">
    <source>
        <dbReference type="SAM" id="MobiDB-lite"/>
    </source>
</evidence>
<dbReference type="PANTHER" id="PTHR35467">
    <property type="match status" value="1"/>
</dbReference>
<dbReference type="PANTHER" id="PTHR35467:SF2">
    <property type="entry name" value="PROTEIN NEOXANTHIN-DEFICIENT 1"/>
    <property type="match status" value="1"/>
</dbReference>
<comment type="caution">
    <text evidence="2">The sequence shown here is derived from an EMBL/GenBank/DDBJ whole genome shotgun (WGS) entry which is preliminary data.</text>
</comment>
<reference evidence="2 3" key="1">
    <citation type="journal article" date="2017" name="Mol. Biol. Evol.">
        <title>The 4-celled Tetrabaena socialis nuclear genome reveals the essential components for genetic control of cell number at the origin of multicellularity in the volvocine lineage.</title>
        <authorList>
            <person name="Featherston J."/>
            <person name="Arakaki Y."/>
            <person name="Hanschen E.R."/>
            <person name="Ferris P.J."/>
            <person name="Michod R.E."/>
            <person name="Olson B.J.S.C."/>
            <person name="Nozaki H."/>
            <person name="Durand P.M."/>
        </authorList>
    </citation>
    <scope>NUCLEOTIDE SEQUENCE [LARGE SCALE GENOMIC DNA]</scope>
    <source>
        <strain evidence="2 3">NIES-571</strain>
    </source>
</reference>
<dbReference type="OrthoDB" id="9970474at2759"/>
<dbReference type="AlphaFoldDB" id="A0A2J7ZT97"/>
<accession>A0A2J7ZT97</accession>
<feature type="compositionally biased region" description="Low complexity" evidence="1">
    <location>
        <begin position="15"/>
        <end position="25"/>
    </location>
</feature>
<name>A0A2J7ZT97_9CHLO</name>
<feature type="region of interest" description="Disordered" evidence="1">
    <location>
        <begin position="1"/>
        <end position="28"/>
    </location>
</feature>
<dbReference type="InterPro" id="IPR039343">
    <property type="entry name" value="NDX1-like"/>
</dbReference>
<evidence type="ECO:0000313" key="3">
    <source>
        <dbReference type="Proteomes" id="UP000236333"/>
    </source>
</evidence>
<dbReference type="Proteomes" id="UP000236333">
    <property type="component" value="Unassembled WGS sequence"/>
</dbReference>